<accession>A0A803TWJ0</accession>
<evidence type="ECO:0000313" key="3">
    <source>
        <dbReference type="Proteomes" id="UP000001646"/>
    </source>
</evidence>
<dbReference type="PROSITE" id="PS50805">
    <property type="entry name" value="KRAB"/>
    <property type="match status" value="1"/>
</dbReference>
<name>A0A803TWJ0_ANOCA</name>
<organism evidence="2 3">
    <name type="scientific">Anolis carolinensis</name>
    <name type="common">Green anole</name>
    <name type="synonym">American chameleon</name>
    <dbReference type="NCBI Taxonomy" id="28377"/>
    <lineage>
        <taxon>Eukaryota</taxon>
        <taxon>Metazoa</taxon>
        <taxon>Chordata</taxon>
        <taxon>Craniata</taxon>
        <taxon>Vertebrata</taxon>
        <taxon>Euteleostomi</taxon>
        <taxon>Lepidosauria</taxon>
        <taxon>Squamata</taxon>
        <taxon>Bifurcata</taxon>
        <taxon>Unidentata</taxon>
        <taxon>Episquamata</taxon>
        <taxon>Toxicofera</taxon>
        <taxon>Iguania</taxon>
        <taxon>Dactyloidae</taxon>
        <taxon>Anolis</taxon>
    </lineage>
</organism>
<dbReference type="Ensembl" id="ENSACAT00000052852.1">
    <property type="protein sequence ID" value="ENSACAP00000039580.1"/>
    <property type="gene ID" value="ENSACAG00000044917.1"/>
</dbReference>
<evidence type="ECO:0000313" key="2">
    <source>
        <dbReference type="Ensembl" id="ENSACAP00000039580.1"/>
    </source>
</evidence>
<dbReference type="SMART" id="SM00349">
    <property type="entry name" value="KRAB"/>
    <property type="match status" value="1"/>
</dbReference>
<protein>
    <recommendedName>
        <fullName evidence="1">KRAB domain-containing protein</fullName>
    </recommendedName>
</protein>
<dbReference type="GO" id="GO:0006355">
    <property type="term" value="P:regulation of DNA-templated transcription"/>
    <property type="evidence" value="ECO:0007669"/>
    <property type="project" value="InterPro"/>
</dbReference>
<dbReference type="Proteomes" id="UP000001646">
    <property type="component" value="Unplaced"/>
</dbReference>
<dbReference type="GeneTree" id="ENSGT01040000244405"/>
<dbReference type="SUPFAM" id="SSF109640">
    <property type="entry name" value="KRAB domain (Kruppel-associated box)"/>
    <property type="match status" value="1"/>
</dbReference>
<keyword evidence="3" id="KW-1185">Reference proteome</keyword>
<dbReference type="InterPro" id="IPR001909">
    <property type="entry name" value="KRAB"/>
</dbReference>
<reference evidence="2" key="2">
    <citation type="submission" date="2025-05" db="UniProtKB">
        <authorList>
            <consortium name="Ensembl"/>
        </authorList>
    </citation>
    <scope>IDENTIFICATION</scope>
</reference>
<evidence type="ECO:0000259" key="1">
    <source>
        <dbReference type="PROSITE" id="PS50805"/>
    </source>
</evidence>
<proteinExistence type="predicted"/>
<dbReference type="Pfam" id="PF01352">
    <property type="entry name" value="KRAB"/>
    <property type="match status" value="1"/>
</dbReference>
<dbReference type="Ensembl" id="ENSACAT00000049114.1">
    <property type="protein sequence ID" value="ENSACAP00000035485.1"/>
    <property type="gene ID" value="ENSACAG00000039889.1"/>
</dbReference>
<reference evidence="2" key="1">
    <citation type="submission" date="2009-12" db="EMBL/GenBank/DDBJ databases">
        <title>The Genome Sequence of Anolis carolinensis (Green Anole Lizard).</title>
        <authorList>
            <consortium name="The Genome Sequencing Platform"/>
            <person name="Di Palma F."/>
            <person name="Alfoldi J."/>
            <person name="Heiman D."/>
            <person name="Young S."/>
            <person name="Grabherr M."/>
            <person name="Johnson J."/>
            <person name="Lander E.S."/>
            <person name="Lindblad-Toh K."/>
        </authorList>
    </citation>
    <scope>NUCLEOTIDE SEQUENCE [LARGE SCALE GENOMIC DNA]</scope>
    <source>
        <strain evidence="2">JBL SC #1</strain>
    </source>
</reference>
<sequence length="92" mass="10611">MYFSVELQGPIAFEDVAVDFSLEEWVLLNPDQKALHKQIMEEMNGIVVFPIYLTTSEDACHRCRQTSGENTSETWPYSPENMAIQPSVYKKH</sequence>
<dbReference type="InterPro" id="IPR036051">
    <property type="entry name" value="KRAB_dom_sf"/>
</dbReference>
<dbReference type="Gene3D" id="6.10.140.140">
    <property type="match status" value="1"/>
</dbReference>
<dbReference type="Ensembl" id="ENSACAT00000050449.1">
    <property type="protein sequence ID" value="ENSACAP00000035342.1"/>
    <property type="gene ID" value="ENSACAG00000041004.1"/>
</dbReference>
<feature type="domain" description="KRAB" evidence="1">
    <location>
        <begin position="11"/>
        <end position="87"/>
    </location>
</feature>
<dbReference type="AlphaFoldDB" id="A0A803TWJ0"/>
<dbReference type="CDD" id="cd07765">
    <property type="entry name" value="KRAB_A-box"/>
    <property type="match status" value="1"/>
</dbReference>